<dbReference type="GO" id="GO:0003700">
    <property type="term" value="F:DNA-binding transcription factor activity"/>
    <property type="evidence" value="ECO:0007669"/>
    <property type="project" value="TreeGrafter"/>
</dbReference>
<dbReference type="PANTHER" id="PTHR30055:SF226">
    <property type="entry name" value="HTH-TYPE TRANSCRIPTIONAL REGULATOR PKSA"/>
    <property type="match status" value="1"/>
</dbReference>
<name>A0A326UJ85_THEHA</name>
<dbReference type="Gene3D" id="1.10.357.10">
    <property type="entry name" value="Tetracycline Repressor, domain 2"/>
    <property type="match status" value="1"/>
</dbReference>
<dbReference type="PROSITE" id="PS50977">
    <property type="entry name" value="HTH_TETR_2"/>
    <property type="match status" value="1"/>
</dbReference>
<dbReference type="PROSITE" id="PS01081">
    <property type="entry name" value="HTH_TETR_1"/>
    <property type="match status" value="1"/>
</dbReference>
<evidence type="ECO:0000256" key="2">
    <source>
        <dbReference type="PROSITE-ProRule" id="PRU00335"/>
    </source>
</evidence>
<dbReference type="InterPro" id="IPR050109">
    <property type="entry name" value="HTH-type_TetR-like_transc_reg"/>
</dbReference>
<dbReference type="SUPFAM" id="SSF48498">
    <property type="entry name" value="Tetracyclin repressor-like, C-terminal domain"/>
    <property type="match status" value="1"/>
</dbReference>
<dbReference type="SUPFAM" id="SSF46689">
    <property type="entry name" value="Homeodomain-like"/>
    <property type="match status" value="1"/>
</dbReference>
<dbReference type="EMBL" id="QKUF01000010">
    <property type="protein sequence ID" value="PZW28489.1"/>
    <property type="molecule type" value="Genomic_DNA"/>
</dbReference>
<dbReference type="PRINTS" id="PR00455">
    <property type="entry name" value="HTHTETR"/>
</dbReference>
<dbReference type="Gene3D" id="1.10.10.60">
    <property type="entry name" value="Homeodomain-like"/>
    <property type="match status" value="1"/>
</dbReference>
<sequence length="207" mass="23277">MDEKKRDDKPSFITEARRAQIIDAAITTLDEIGFANASLAQIARRSGISTALISYHFHDKQDLMIQTLQALLIASTTYVQERVRAQKTPREKLEAFITASLAYQGTHPRHNAALVEILFNARTPDGVPFYKLDDDEADPLNHELQQILQEGQQTGEFRAFHVVVMASAIRGAISEYMLTPNLLRAVDLETYTTELVTIFHHMILSAP</sequence>
<keyword evidence="1 2" id="KW-0238">DNA-binding</keyword>
<evidence type="ECO:0000256" key="1">
    <source>
        <dbReference type="ARBA" id="ARBA00023125"/>
    </source>
</evidence>
<evidence type="ECO:0000313" key="5">
    <source>
        <dbReference type="Proteomes" id="UP000248806"/>
    </source>
</evidence>
<organism evidence="4 5">
    <name type="scientific">Thermosporothrix hazakensis</name>
    <dbReference type="NCBI Taxonomy" id="644383"/>
    <lineage>
        <taxon>Bacteria</taxon>
        <taxon>Bacillati</taxon>
        <taxon>Chloroflexota</taxon>
        <taxon>Ktedonobacteria</taxon>
        <taxon>Ktedonobacterales</taxon>
        <taxon>Thermosporotrichaceae</taxon>
        <taxon>Thermosporothrix</taxon>
    </lineage>
</organism>
<protein>
    <submittedName>
        <fullName evidence="4">TetR family transcriptional regulator</fullName>
    </submittedName>
</protein>
<dbReference type="Proteomes" id="UP000248806">
    <property type="component" value="Unassembled WGS sequence"/>
</dbReference>
<reference evidence="4 5" key="1">
    <citation type="submission" date="2018-06" db="EMBL/GenBank/DDBJ databases">
        <title>Genomic Encyclopedia of Archaeal and Bacterial Type Strains, Phase II (KMG-II): from individual species to whole genera.</title>
        <authorList>
            <person name="Goeker M."/>
        </authorList>
    </citation>
    <scope>NUCLEOTIDE SEQUENCE [LARGE SCALE GENOMIC DNA]</scope>
    <source>
        <strain evidence="4 5">ATCC BAA-1881</strain>
    </source>
</reference>
<dbReference type="GO" id="GO:0000976">
    <property type="term" value="F:transcription cis-regulatory region binding"/>
    <property type="evidence" value="ECO:0007669"/>
    <property type="project" value="TreeGrafter"/>
</dbReference>
<dbReference type="AlphaFoldDB" id="A0A326UJ85"/>
<evidence type="ECO:0000259" key="3">
    <source>
        <dbReference type="PROSITE" id="PS50977"/>
    </source>
</evidence>
<gene>
    <name evidence="4" type="ORF">EI42_03243</name>
</gene>
<dbReference type="InterPro" id="IPR009057">
    <property type="entry name" value="Homeodomain-like_sf"/>
</dbReference>
<dbReference type="PANTHER" id="PTHR30055">
    <property type="entry name" value="HTH-TYPE TRANSCRIPTIONAL REGULATOR RUTR"/>
    <property type="match status" value="1"/>
</dbReference>
<dbReference type="InterPro" id="IPR001647">
    <property type="entry name" value="HTH_TetR"/>
</dbReference>
<keyword evidence="5" id="KW-1185">Reference proteome</keyword>
<proteinExistence type="predicted"/>
<dbReference type="InterPro" id="IPR036271">
    <property type="entry name" value="Tet_transcr_reg_TetR-rel_C_sf"/>
</dbReference>
<comment type="caution">
    <text evidence="4">The sequence shown here is derived from an EMBL/GenBank/DDBJ whole genome shotgun (WGS) entry which is preliminary data.</text>
</comment>
<dbReference type="RefSeq" id="WP_111323621.1">
    <property type="nucleotide sequence ID" value="NZ_BIFX01000001.1"/>
</dbReference>
<feature type="domain" description="HTH tetR-type" evidence="3">
    <location>
        <begin position="15"/>
        <end position="75"/>
    </location>
</feature>
<feature type="DNA-binding region" description="H-T-H motif" evidence="2">
    <location>
        <begin position="38"/>
        <end position="57"/>
    </location>
</feature>
<dbReference type="Pfam" id="PF00440">
    <property type="entry name" value="TetR_N"/>
    <property type="match status" value="1"/>
</dbReference>
<accession>A0A326UJ85</accession>
<dbReference type="InterPro" id="IPR023772">
    <property type="entry name" value="DNA-bd_HTH_TetR-type_CS"/>
</dbReference>
<dbReference type="OrthoDB" id="9789566at2"/>
<evidence type="ECO:0000313" key="4">
    <source>
        <dbReference type="EMBL" id="PZW28489.1"/>
    </source>
</evidence>